<sequence>MPLLPPLVTAGRLREAGRQPDTPFRIALVDGRELAMLRLLRVLPGKRLVGEAEFGGQRVLAKLFIAPGSERHWQRESCGVEALRAAGLTTPKILVSGALAEGGYALLAEFHADAESLATAWAGAKDFAVGDYVAMGVLSPVLEVLARMHQAGVVQEDLHLGNFLRTADRLLVIDGDSVKNFGRPLTAAEAADNLGMLLAQLPAAWDVARSTLLANYRKAGGISGFDEAQLQAAIDKVRDWRLKDFLGKSVRDCSLFSVERNATRFSSVWRESADWLGPLLHDPDVALEKGVRLKSGNTCTVAKVQVDEREVVIKRYNLKSVGHALSRFWRPSRAWHSWREAHRLGLFGVATPTPLALIEERLGPMRRRAWLVTELCPGVNLLDHLSADQEPPAAEASAIATLFATLHRLKISHGDLKATNLLWHAGRIWLIDLDATTQHRSAAAYRKAWRRDRERLLRNWPENSELGRWLQTKLPPA</sequence>
<protein>
    <recommendedName>
        <fullName evidence="1">Protein kinase domain-containing protein</fullName>
    </recommendedName>
</protein>
<dbReference type="Proteomes" id="UP000886689">
    <property type="component" value="Unassembled WGS sequence"/>
</dbReference>
<dbReference type="Gene3D" id="1.10.510.10">
    <property type="entry name" value="Transferase(Phosphotransferase) domain 1"/>
    <property type="match status" value="1"/>
</dbReference>
<dbReference type="EMBL" id="JADJUC010000007">
    <property type="protein sequence ID" value="MBK8524112.1"/>
    <property type="molecule type" value="Genomic_DNA"/>
</dbReference>
<dbReference type="InterPro" id="IPR011009">
    <property type="entry name" value="Kinase-like_dom_sf"/>
</dbReference>
<accession>A0A9D7PRW7</accession>
<evidence type="ECO:0000259" key="1">
    <source>
        <dbReference type="PROSITE" id="PS50011"/>
    </source>
</evidence>
<dbReference type="GO" id="GO:0005524">
    <property type="term" value="F:ATP binding"/>
    <property type="evidence" value="ECO:0007669"/>
    <property type="project" value="InterPro"/>
</dbReference>
<feature type="domain" description="Protein kinase" evidence="1">
    <location>
        <begin position="287"/>
        <end position="477"/>
    </location>
</feature>
<dbReference type="SUPFAM" id="SSF56112">
    <property type="entry name" value="Protein kinase-like (PK-like)"/>
    <property type="match status" value="2"/>
</dbReference>
<name>A0A9D7PRW7_9PROT</name>
<dbReference type="Pfam" id="PF06293">
    <property type="entry name" value="Kdo"/>
    <property type="match status" value="1"/>
</dbReference>
<evidence type="ECO:0000313" key="2">
    <source>
        <dbReference type="EMBL" id="MBK8524112.1"/>
    </source>
</evidence>
<dbReference type="AlphaFoldDB" id="A0A9D7PRW7"/>
<comment type="caution">
    <text evidence="2">The sequence shown here is derived from an EMBL/GenBank/DDBJ whole genome shotgun (WGS) entry which is preliminary data.</text>
</comment>
<dbReference type="InterPro" id="IPR000719">
    <property type="entry name" value="Prot_kinase_dom"/>
</dbReference>
<dbReference type="PROSITE" id="PS50011">
    <property type="entry name" value="PROTEIN_KINASE_DOM"/>
    <property type="match status" value="1"/>
</dbReference>
<reference evidence="2" key="1">
    <citation type="submission" date="2020-10" db="EMBL/GenBank/DDBJ databases">
        <title>Connecting structure to function with the recovery of over 1000 high-quality activated sludge metagenome-assembled genomes encoding full-length rRNA genes using long-read sequencing.</title>
        <authorList>
            <person name="Singleton C.M."/>
            <person name="Petriglieri F."/>
            <person name="Kristensen J.M."/>
            <person name="Kirkegaard R.H."/>
            <person name="Michaelsen T.Y."/>
            <person name="Andersen M.H."/>
            <person name="Karst S.M."/>
            <person name="Dueholm M.S."/>
            <person name="Nielsen P.H."/>
            <person name="Albertsen M."/>
        </authorList>
    </citation>
    <scope>NUCLEOTIDE SEQUENCE</scope>
    <source>
        <strain evidence="2">Hirt_18-Q3-R61-65_BATAC.395</strain>
    </source>
</reference>
<evidence type="ECO:0000313" key="3">
    <source>
        <dbReference type="Proteomes" id="UP000886689"/>
    </source>
</evidence>
<organism evidence="2 3">
    <name type="scientific">Candidatus Proximibacter danicus</name>
    <dbReference type="NCBI Taxonomy" id="2954365"/>
    <lineage>
        <taxon>Bacteria</taxon>
        <taxon>Pseudomonadati</taxon>
        <taxon>Pseudomonadota</taxon>
        <taxon>Betaproteobacteria</taxon>
        <taxon>Candidatus Proximibacter</taxon>
    </lineage>
</organism>
<proteinExistence type="predicted"/>
<dbReference type="GO" id="GO:0004672">
    <property type="term" value="F:protein kinase activity"/>
    <property type="evidence" value="ECO:0007669"/>
    <property type="project" value="InterPro"/>
</dbReference>
<gene>
    <name evidence="2" type="ORF">IPL58_08265</name>
</gene>